<dbReference type="InterPro" id="IPR036365">
    <property type="entry name" value="PGBD-like_sf"/>
</dbReference>
<dbReference type="UniPathway" id="UPA00219"/>
<dbReference type="GO" id="GO:0016740">
    <property type="term" value="F:transferase activity"/>
    <property type="evidence" value="ECO:0007669"/>
    <property type="project" value="UniProtKB-KW"/>
</dbReference>
<dbReference type="OrthoDB" id="14788at2759"/>
<evidence type="ECO:0000259" key="8">
    <source>
        <dbReference type="Pfam" id="PF03734"/>
    </source>
</evidence>
<keyword evidence="3" id="KW-0133">Cell shape</keyword>
<dbReference type="Gene3D" id="2.40.440.10">
    <property type="entry name" value="L,D-transpeptidase catalytic domain-like"/>
    <property type="match status" value="1"/>
</dbReference>
<dbReference type="SUPFAM" id="SSF47090">
    <property type="entry name" value="PGBD-like"/>
    <property type="match status" value="1"/>
</dbReference>
<dbReference type="Pfam" id="PF03734">
    <property type="entry name" value="YkuD"/>
    <property type="match status" value="1"/>
</dbReference>
<dbReference type="InParanoid" id="A0A152A2Z6"/>
<evidence type="ECO:0000313" key="9">
    <source>
        <dbReference type="EMBL" id="KYR00421.1"/>
    </source>
</evidence>
<gene>
    <name evidence="9" type="ORF">DLAC_03176</name>
</gene>
<dbReference type="InterPro" id="IPR038063">
    <property type="entry name" value="Transpep_catalytic_dom"/>
</dbReference>
<dbReference type="CDD" id="cd16913">
    <property type="entry name" value="YkuD_like"/>
    <property type="match status" value="1"/>
</dbReference>
<keyword evidence="6" id="KW-0732">Signal</keyword>
<reference evidence="9 10" key="1">
    <citation type="submission" date="2015-12" db="EMBL/GenBank/DDBJ databases">
        <title>Dictyostelia acquired genes for synthesis and detection of signals that induce cell-type specialization by lateral gene transfer from prokaryotes.</title>
        <authorList>
            <person name="Gloeckner G."/>
            <person name="Schaap P."/>
        </authorList>
    </citation>
    <scope>NUCLEOTIDE SEQUENCE [LARGE SCALE GENOMIC DNA]</scope>
    <source>
        <strain evidence="9 10">TK</strain>
    </source>
</reference>
<dbReference type="AlphaFoldDB" id="A0A152A2Z6"/>
<keyword evidence="2" id="KW-0808">Transferase</keyword>
<comment type="pathway">
    <text evidence="1">Cell wall biogenesis; peptidoglycan biosynthesis.</text>
</comment>
<dbReference type="Pfam" id="PF01471">
    <property type="entry name" value="PG_binding_1"/>
    <property type="match status" value="1"/>
</dbReference>
<keyword evidence="5" id="KW-0961">Cell wall biogenesis/degradation</keyword>
<evidence type="ECO:0000313" key="10">
    <source>
        <dbReference type="Proteomes" id="UP000076078"/>
    </source>
</evidence>
<keyword evidence="4" id="KW-0573">Peptidoglycan synthesis</keyword>
<feature type="chain" id="PRO_5007593562" evidence="6">
    <location>
        <begin position="21"/>
        <end position="289"/>
    </location>
</feature>
<sequence>MSSFTTVTVLLLLILSVVYSQDSSSSDGFPCPFYRELVVKNPPLNGNDIIILQQLLSRSFENVALSGNFDQTTSYLLSKFQSLNQIDDSGNLDIETANILLENNLADGYKDNGMIPPGFLYKVYVPVFKNRSIETTAFLYDNQMNVLLNFTVRTHGQMDNSTGLAMNEFCGDGSTPTGLMLFDFNSPEPDPVSFGPYPINRAVQGLTGNAYTIISNIRDGILLHTGEWPNWNPSMPMPNSHGCIHSHPDDIYQISQILPTLGVQMRQNTYGQLPYPYQPQGILSIELIE</sequence>
<dbReference type="InterPro" id="IPR005490">
    <property type="entry name" value="LD_TPept_cat_dom"/>
</dbReference>
<dbReference type="SUPFAM" id="SSF141523">
    <property type="entry name" value="L,D-transpeptidase catalytic domain-like"/>
    <property type="match status" value="1"/>
</dbReference>
<evidence type="ECO:0000256" key="6">
    <source>
        <dbReference type="SAM" id="SignalP"/>
    </source>
</evidence>
<protein>
    <submittedName>
        <fullName evidence="9">Uncharacterized protein</fullName>
    </submittedName>
</protein>
<dbReference type="EMBL" id="LODT01000015">
    <property type="protein sequence ID" value="KYR00421.1"/>
    <property type="molecule type" value="Genomic_DNA"/>
</dbReference>
<keyword evidence="10" id="KW-1185">Reference proteome</keyword>
<accession>A0A152A2Z6</accession>
<name>A0A152A2Z6_TIELA</name>
<dbReference type="InterPro" id="IPR002477">
    <property type="entry name" value="Peptidoglycan-bd-like"/>
</dbReference>
<feature type="signal peptide" evidence="6">
    <location>
        <begin position="1"/>
        <end position="20"/>
    </location>
</feature>
<dbReference type="GO" id="GO:0008360">
    <property type="term" value="P:regulation of cell shape"/>
    <property type="evidence" value="ECO:0007669"/>
    <property type="project" value="UniProtKB-KW"/>
</dbReference>
<comment type="caution">
    <text evidence="9">The sequence shown here is derived from an EMBL/GenBank/DDBJ whole genome shotgun (WGS) entry which is preliminary data.</text>
</comment>
<feature type="domain" description="L,D-TPase catalytic" evidence="8">
    <location>
        <begin position="160"/>
        <end position="259"/>
    </location>
</feature>
<evidence type="ECO:0000256" key="4">
    <source>
        <dbReference type="ARBA" id="ARBA00022984"/>
    </source>
</evidence>
<evidence type="ECO:0000256" key="1">
    <source>
        <dbReference type="ARBA" id="ARBA00004752"/>
    </source>
</evidence>
<evidence type="ECO:0000256" key="2">
    <source>
        <dbReference type="ARBA" id="ARBA00022679"/>
    </source>
</evidence>
<evidence type="ECO:0000256" key="3">
    <source>
        <dbReference type="ARBA" id="ARBA00022960"/>
    </source>
</evidence>
<evidence type="ECO:0000256" key="5">
    <source>
        <dbReference type="ARBA" id="ARBA00023316"/>
    </source>
</evidence>
<organism evidence="9 10">
    <name type="scientific">Tieghemostelium lacteum</name>
    <name type="common">Slime mold</name>
    <name type="synonym">Dictyostelium lacteum</name>
    <dbReference type="NCBI Taxonomy" id="361077"/>
    <lineage>
        <taxon>Eukaryota</taxon>
        <taxon>Amoebozoa</taxon>
        <taxon>Evosea</taxon>
        <taxon>Eumycetozoa</taxon>
        <taxon>Dictyostelia</taxon>
        <taxon>Dictyosteliales</taxon>
        <taxon>Raperosteliaceae</taxon>
        <taxon>Tieghemostelium</taxon>
    </lineage>
</organism>
<dbReference type="GO" id="GO:0071555">
    <property type="term" value="P:cell wall organization"/>
    <property type="evidence" value="ECO:0007669"/>
    <property type="project" value="UniProtKB-KW"/>
</dbReference>
<dbReference type="Proteomes" id="UP000076078">
    <property type="component" value="Unassembled WGS sequence"/>
</dbReference>
<dbReference type="OMA" id="CPFYRSL"/>
<proteinExistence type="predicted"/>
<feature type="domain" description="Peptidoglycan binding-like" evidence="7">
    <location>
        <begin position="45"/>
        <end position="100"/>
    </location>
</feature>
<evidence type="ECO:0000259" key="7">
    <source>
        <dbReference type="Pfam" id="PF01471"/>
    </source>
</evidence>